<dbReference type="InterPro" id="IPR014162">
    <property type="entry name" value="CpoB_C"/>
</dbReference>
<dbReference type="OrthoDB" id="7185608at2"/>
<sequence precursor="true">MIRVQRSLLLLTVCGLALSAAAGARAQDASEMFVRLQRLEGQVRELSGRVEQLQFENRRLQDQTRKFQEDVEFRFQELGGKGGSSPAPQRPPQKRSDAFDPSTQAGQPGAPRPLGQSPSNLAAADPDATGGIAIIDESGPDTRPDAPLDLSSVGRQASAPPARERMSVAATTTDDPRTQYETAVSLLQRKEYEGAEMGFRQFLQSHPRDRLVPDATYLLGESYLSRGRYREAAEQYLKVTTEYGKSSRAPAGMVKLAVSLNALGARDQACATLAEVGRKYPQADANVRQNVARERARVKCS</sequence>
<feature type="region of interest" description="Disordered" evidence="2">
    <location>
        <begin position="77"/>
        <end position="170"/>
    </location>
</feature>
<reference evidence="4 5" key="1">
    <citation type="submission" date="2018-05" db="EMBL/GenBank/DDBJ databases">
        <title>Genomic Encyclopedia of Type Strains, Phase IV (KMG-IV): sequencing the most valuable type-strain genomes for metagenomic binning, comparative biology and taxonomic classification.</title>
        <authorList>
            <person name="Goeker M."/>
        </authorList>
    </citation>
    <scope>NUCLEOTIDE SEQUENCE [LARGE SCALE GENOMIC DNA]</scope>
    <source>
        <strain evidence="4 5">DSM 6462</strain>
    </source>
</reference>
<dbReference type="Pfam" id="PF13174">
    <property type="entry name" value="TPR_6"/>
    <property type="match status" value="2"/>
</dbReference>
<comment type="function">
    <text evidence="1">Mediates coordination of peptidoglycan synthesis and outer membrane constriction during cell division.</text>
</comment>
<dbReference type="GO" id="GO:0070206">
    <property type="term" value="P:protein trimerization"/>
    <property type="evidence" value="ECO:0007669"/>
    <property type="project" value="InterPro"/>
</dbReference>
<evidence type="ECO:0000256" key="1">
    <source>
        <dbReference type="HAMAP-Rule" id="MF_02066"/>
    </source>
</evidence>
<dbReference type="InterPro" id="IPR032519">
    <property type="entry name" value="YbgF_tri"/>
</dbReference>
<dbReference type="NCBIfam" id="TIGR02795">
    <property type="entry name" value="tol_pal_ybgF"/>
    <property type="match status" value="1"/>
</dbReference>
<accession>A0A2V3UAK8</accession>
<keyword evidence="5" id="KW-1185">Reference proteome</keyword>
<keyword evidence="1" id="KW-0732">Signal</keyword>
<dbReference type="HAMAP" id="MF_02066">
    <property type="entry name" value="CpoB"/>
    <property type="match status" value="1"/>
</dbReference>
<dbReference type="RefSeq" id="WP_110374618.1">
    <property type="nucleotide sequence ID" value="NZ_CAKNFM010000006.1"/>
</dbReference>
<dbReference type="Pfam" id="PF16331">
    <property type="entry name" value="TolA_bind_tri"/>
    <property type="match status" value="1"/>
</dbReference>
<keyword evidence="1" id="KW-0574">Periplasm</keyword>
<organism evidence="4 5">
    <name type="scientific">Chelatococcus asaccharovorans</name>
    <dbReference type="NCBI Taxonomy" id="28210"/>
    <lineage>
        <taxon>Bacteria</taxon>
        <taxon>Pseudomonadati</taxon>
        <taxon>Pseudomonadota</taxon>
        <taxon>Alphaproteobacteria</taxon>
        <taxon>Hyphomicrobiales</taxon>
        <taxon>Chelatococcaceae</taxon>
        <taxon>Chelatococcus</taxon>
    </lineage>
</organism>
<feature type="signal peptide" evidence="1">
    <location>
        <begin position="1"/>
        <end position="26"/>
    </location>
</feature>
<dbReference type="SUPFAM" id="SSF48452">
    <property type="entry name" value="TPR-like"/>
    <property type="match status" value="1"/>
</dbReference>
<dbReference type="InterPro" id="IPR034706">
    <property type="entry name" value="CpoB"/>
</dbReference>
<comment type="similarity">
    <text evidence="1">Belongs to the CpoB family.</text>
</comment>
<keyword evidence="1" id="KW-0131">Cell cycle</keyword>
<dbReference type="GO" id="GO:0043093">
    <property type="term" value="P:FtsZ-dependent cytokinesis"/>
    <property type="evidence" value="ECO:0007669"/>
    <property type="project" value="UniProtKB-UniRule"/>
</dbReference>
<feature type="chain" id="PRO_5041491268" description="Cell division coordinator CpoB" evidence="1">
    <location>
        <begin position="27"/>
        <end position="301"/>
    </location>
</feature>
<comment type="subcellular location">
    <subcellularLocation>
        <location evidence="1">Periplasm</location>
    </subcellularLocation>
</comment>
<evidence type="ECO:0000259" key="3">
    <source>
        <dbReference type="Pfam" id="PF16331"/>
    </source>
</evidence>
<feature type="coiled-coil region" evidence="1">
    <location>
        <begin position="36"/>
        <end position="70"/>
    </location>
</feature>
<dbReference type="Gene3D" id="1.25.40.10">
    <property type="entry name" value="Tetratricopeptide repeat domain"/>
    <property type="match status" value="1"/>
</dbReference>
<dbReference type="Proteomes" id="UP000248021">
    <property type="component" value="Unassembled WGS sequence"/>
</dbReference>
<feature type="domain" description="YbgF trimerisation" evidence="3">
    <location>
        <begin position="22"/>
        <end position="81"/>
    </location>
</feature>
<dbReference type="AlphaFoldDB" id="A0A2V3UAK8"/>
<dbReference type="EMBL" id="QJJK01000004">
    <property type="protein sequence ID" value="PXW60294.1"/>
    <property type="molecule type" value="Genomic_DNA"/>
</dbReference>
<dbReference type="InterPro" id="IPR011990">
    <property type="entry name" value="TPR-like_helical_dom_sf"/>
</dbReference>
<comment type="caution">
    <text evidence="4">The sequence shown here is derived from an EMBL/GenBank/DDBJ whole genome shotgun (WGS) entry which is preliminary data.</text>
</comment>
<dbReference type="InterPro" id="IPR019734">
    <property type="entry name" value="TPR_rpt"/>
</dbReference>
<evidence type="ECO:0000313" key="4">
    <source>
        <dbReference type="EMBL" id="PXW60294.1"/>
    </source>
</evidence>
<evidence type="ECO:0000313" key="5">
    <source>
        <dbReference type="Proteomes" id="UP000248021"/>
    </source>
</evidence>
<keyword evidence="1" id="KW-0132">Cell division</keyword>
<keyword evidence="1" id="KW-0175">Coiled coil</keyword>
<protein>
    <recommendedName>
        <fullName evidence="1">Cell division coordinator CpoB</fullName>
    </recommendedName>
</protein>
<gene>
    <name evidence="1" type="primary">cpoB</name>
    <name evidence="4" type="ORF">C7450_104347</name>
</gene>
<proteinExistence type="inferred from homology"/>
<dbReference type="GO" id="GO:0030288">
    <property type="term" value="C:outer membrane-bounded periplasmic space"/>
    <property type="evidence" value="ECO:0007669"/>
    <property type="project" value="UniProtKB-UniRule"/>
</dbReference>
<name>A0A2V3UAK8_9HYPH</name>
<evidence type="ECO:0000256" key="2">
    <source>
        <dbReference type="SAM" id="MobiDB-lite"/>
    </source>
</evidence>